<dbReference type="EMBL" id="BJYD01000006">
    <property type="protein sequence ID" value="GEN52797.1"/>
    <property type="molecule type" value="Genomic_DNA"/>
</dbReference>
<dbReference type="OrthoDB" id="9806522at2"/>
<evidence type="ECO:0000313" key="1">
    <source>
        <dbReference type="EMBL" id="GEN52797.1"/>
    </source>
</evidence>
<sequence length="60" mass="6958">MVMKEGEELHVELKLEFNPDMSIEQVDCVLDGMEKKSWRGVTEVIIESDEDQLSYDPDIN</sequence>
<organism evidence="1 2">
    <name type="scientific">Halobacillus faecis</name>
    <dbReference type="NCBI Taxonomy" id="360184"/>
    <lineage>
        <taxon>Bacteria</taxon>
        <taxon>Bacillati</taxon>
        <taxon>Bacillota</taxon>
        <taxon>Bacilli</taxon>
        <taxon>Bacillales</taxon>
        <taxon>Bacillaceae</taxon>
        <taxon>Halobacillus</taxon>
    </lineage>
</organism>
<protein>
    <submittedName>
        <fullName evidence="1">Uncharacterized protein</fullName>
    </submittedName>
</protein>
<dbReference type="RefSeq" id="WP_146813898.1">
    <property type="nucleotide sequence ID" value="NZ_BJYD01000006.1"/>
</dbReference>
<keyword evidence="2" id="KW-1185">Reference proteome</keyword>
<name>A0A511WP21_9BACI</name>
<proteinExistence type="predicted"/>
<dbReference type="Proteomes" id="UP000321886">
    <property type="component" value="Unassembled WGS sequence"/>
</dbReference>
<evidence type="ECO:0000313" key="2">
    <source>
        <dbReference type="Proteomes" id="UP000321886"/>
    </source>
</evidence>
<accession>A0A511WP21</accession>
<dbReference type="AlphaFoldDB" id="A0A511WP21"/>
<gene>
    <name evidence="1" type="ORF">HFA01_10590</name>
</gene>
<reference evidence="1 2" key="1">
    <citation type="submission" date="2019-07" db="EMBL/GenBank/DDBJ databases">
        <title>Whole genome shotgun sequence of Halobacillus faecis NBRC 103569.</title>
        <authorList>
            <person name="Hosoyama A."/>
            <person name="Uohara A."/>
            <person name="Ohji S."/>
            <person name="Ichikawa N."/>
        </authorList>
    </citation>
    <scope>NUCLEOTIDE SEQUENCE [LARGE SCALE GENOMIC DNA]</scope>
    <source>
        <strain evidence="1 2">NBRC 103569</strain>
    </source>
</reference>
<comment type="caution">
    <text evidence="1">The sequence shown here is derived from an EMBL/GenBank/DDBJ whole genome shotgun (WGS) entry which is preliminary data.</text>
</comment>